<evidence type="ECO:0000256" key="4">
    <source>
        <dbReference type="PROSITE-ProRule" id="PRU00335"/>
    </source>
</evidence>
<keyword evidence="3" id="KW-0804">Transcription</keyword>
<comment type="caution">
    <text evidence="6">The sequence shown here is derived from an EMBL/GenBank/DDBJ whole genome shotgun (WGS) entry which is preliminary data.</text>
</comment>
<proteinExistence type="predicted"/>
<reference evidence="7" key="1">
    <citation type="journal article" date="2019" name="Int. J. Syst. Evol. Microbiol.">
        <title>The Global Catalogue of Microorganisms (GCM) 10K type strain sequencing project: providing services to taxonomists for standard genome sequencing and annotation.</title>
        <authorList>
            <consortium name="The Broad Institute Genomics Platform"/>
            <consortium name="The Broad Institute Genome Sequencing Center for Infectious Disease"/>
            <person name="Wu L."/>
            <person name="Ma J."/>
        </authorList>
    </citation>
    <scope>NUCLEOTIDE SEQUENCE [LARGE SCALE GENOMIC DNA]</scope>
    <source>
        <strain evidence="7">DFY28</strain>
    </source>
</reference>
<dbReference type="PRINTS" id="PR00455">
    <property type="entry name" value="HTHTETR"/>
</dbReference>
<dbReference type="InterPro" id="IPR001647">
    <property type="entry name" value="HTH_TetR"/>
</dbReference>
<dbReference type="InterPro" id="IPR054156">
    <property type="entry name" value="YxaF_TetR_C"/>
</dbReference>
<evidence type="ECO:0000256" key="3">
    <source>
        <dbReference type="ARBA" id="ARBA00023163"/>
    </source>
</evidence>
<dbReference type="InterPro" id="IPR036271">
    <property type="entry name" value="Tet_transcr_reg_TetR-rel_C_sf"/>
</dbReference>
<dbReference type="InterPro" id="IPR009057">
    <property type="entry name" value="Homeodomain-like_sf"/>
</dbReference>
<dbReference type="PANTHER" id="PTHR47506:SF1">
    <property type="entry name" value="HTH-TYPE TRANSCRIPTIONAL REGULATOR YJDC"/>
    <property type="match status" value="1"/>
</dbReference>
<feature type="DNA-binding region" description="H-T-H motif" evidence="4">
    <location>
        <begin position="30"/>
        <end position="49"/>
    </location>
</feature>
<evidence type="ECO:0000259" key="5">
    <source>
        <dbReference type="PROSITE" id="PS50977"/>
    </source>
</evidence>
<evidence type="ECO:0000256" key="2">
    <source>
        <dbReference type="ARBA" id="ARBA00023125"/>
    </source>
</evidence>
<keyword evidence="2 4" id="KW-0238">DNA-binding</keyword>
<evidence type="ECO:0000313" key="6">
    <source>
        <dbReference type="EMBL" id="MFD1783918.1"/>
    </source>
</evidence>
<dbReference type="PROSITE" id="PS50977">
    <property type="entry name" value="HTH_TETR_2"/>
    <property type="match status" value="1"/>
</dbReference>
<evidence type="ECO:0000256" key="1">
    <source>
        <dbReference type="ARBA" id="ARBA00023015"/>
    </source>
</evidence>
<keyword evidence="7" id="KW-1185">Reference proteome</keyword>
<name>A0ABW4N1J5_9CAUL</name>
<organism evidence="6 7">
    <name type="scientific">Phenylobacterium terrae</name>
    <dbReference type="NCBI Taxonomy" id="2665495"/>
    <lineage>
        <taxon>Bacteria</taxon>
        <taxon>Pseudomonadati</taxon>
        <taxon>Pseudomonadota</taxon>
        <taxon>Alphaproteobacteria</taxon>
        <taxon>Caulobacterales</taxon>
        <taxon>Caulobacteraceae</taxon>
        <taxon>Phenylobacterium</taxon>
    </lineage>
</organism>
<keyword evidence="1" id="KW-0805">Transcription regulation</keyword>
<dbReference type="SUPFAM" id="SSF48498">
    <property type="entry name" value="Tetracyclin repressor-like, C-terminal domain"/>
    <property type="match status" value="1"/>
</dbReference>
<dbReference type="SUPFAM" id="SSF46689">
    <property type="entry name" value="Homeodomain-like"/>
    <property type="match status" value="1"/>
</dbReference>
<dbReference type="Proteomes" id="UP001597237">
    <property type="component" value="Unassembled WGS sequence"/>
</dbReference>
<protein>
    <submittedName>
        <fullName evidence="6">TetR/AcrR family transcriptional regulator</fullName>
    </submittedName>
</protein>
<feature type="domain" description="HTH tetR-type" evidence="5">
    <location>
        <begin position="7"/>
        <end position="67"/>
    </location>
</feature>
<dbReference type="PANTHER" id="PTHR47506">
    <property type="entry name" value="TRANSCRIPTIONAL REGULATORY PROTEIN"/>
    <property type="match status" value="1"/>
</dbReference>
<accession>A0ABW4N1J5</accession>
<evidence type="ECO:0000313" key="7">
    <source>
        <dbReference type="Proteomes" id="UP001597237"/>
    </source>
</evidence>
<dbReference type="RefSeq" id="WP_377282892.1">
    <property type="nucleotide sequence ID" value="NZ_JBHRSI010000008.1"/>
</dbReference>
<dbReference type="Pfam" id="PF00440">
    <property type="entry name" value="TetR_N"/>
    <property type="match status" value="1"/>
</dbReference>
<dbReference type="EMBL" id="JBHUEY010000001">
    <property type="protein sequence ID" value="MFD1783918.1"/>
    <property type="molecule type" value="Genomic_DNA"/>
</dbReference>
<sequence length="197" mass="20859">MAQQRGRRRREKLLAAAEALFRESGVGGATLAQVAQRAGVPAGGVFYYFPTKQALCAAVADRHQGFFAAFLSGLDQALDEPAARLGAFLDGADRIARDRAQLGCPVAQLAADLSHEGLDAAPAAQVFRDMLAWLERQFRAAGLDAAAARSGAVHLMAGTQGAFALGFALRDEEVIRDEVAALRRWLADALARAPQAS</sequence>
<gene>
    <name evidence="6" type="ORF">ACFSC0_10985</name>
</gene>
<dbReference type="Gene3D" id="1.10.357.10">
    <property type="entry name" value="Tetracycline Repressor, domain 2"/>
    <property type="match status" value="1"/>
</dbReference>
<dbReference type="Pfam" id="PF21993">
    <property type="entry name" value="TetR_C_13_2"/>
    <property type="match status" value="1"/>
</dbReference>